<accession>A0A1V6PJ04</accession>
<dbReference type="InterPro" id="IPR036380">
    <property type="entry name" value="Isochorismatase-like_sf"/>
</dbReference>
<dbReference type="Gene3D" id="3.90.1300.10">
    <property type="entry name" value="Amidase signature (AS) domain"/>
    <property type="match status" value="1"/>
</dbReference>
<comment type="similarity">
    <text evidence="1">Belongs to the isochorismatase family.</text>
</comment>
<evidence type="ECO:0000256" key="1">
    <source>
        <dbReference type="ARBA" id="ARBA00006336"/>
    </source>
</evidence>
<dbReference type="InterPro" id="IPR036928">
    <property type="entry name" value="AS_sf"/>
</dbReference>
<dbReference type="Gene3D" id="3.40.50.850">
    <property type="entry name" value="Isochorismatase-like"/>
    <property type="match status" value="1"/>
</dbReference>
<dbReference type="InterPro" id="IPR000868">
    <property type="entry name" value="Isochorismatase-like_dom"/>
</dbReference>
<evidence type="ECO:0000259" key="3">
    <source>
        <dbReference type="Pfam" id="PF00857"/>
    </source>
</evidence>
<feature type="domain" description="Isochorismatase-like" evidence="3">
    <location>
        <begin position="21"/>
        <end position="205"/>
    </location>
</feature>
<organism evidence="5 6">
    <name type="scientific">Penicillium decumbens</name>
    <dbReference type="NCBI Taxonomy" id="69771"/>
    <lineage>
        <taxon>Eukaryota</taxon>
        <taxon>Fungi</taxon>
        <taxon>Dikarya</taxon>
        <taxon>Ascomycota</taxon>
        <taxon>Pezizomycotina</taxon>
        <taxon>Eurotiomycetes</taxon>
        <taxon>Eurotiomycetidae</taxon>
        <taxon>Eurotiales</taxon>
        <taxon>Aspergillaceae</taxon>
        <taxon>Penicillium</taxon>
    </lineage>
</organism>
<feature type="region of interest" description="Disordered" evidence="2">
    <location>
        <begin position="225"/>
        <end position="250"/>
    </location>
</feature>
<dbReference type="Pfam" id="PF00857">
    <property type="entry name" value="Isochorismatase"/>
    <property type="match status" value="1"/>
</dbReference>
<evidence type="ECO:0000313" key="5">
    <source>
        <dbReference type="EMBL" id="OQD76496.1"/>
    </source>
</evidence>
<dbReference type="GO" id="GO:0003824">
    <property type="term" value="F:catalytic activity"/>
    <property type="evidence" value="ECO:0007669"/>
    <property type="project" value="InterPro"/>
</dbReference>
<gene>
    <name evidence="5" type="ORF">PENDEC_c004G01685</name>
</gene>
<evidence type="ECO:0000259" key="4">
    <source>
        <dbReference type="Pfam" id="PF01425"/>
    </source>
</evidence>
<dbReference type="OrthoDB" id="167809at2759"/>
<evidence type="ECO:0000313" key="6">
    <source>
        <dbReference type="Proteomes" id="UP000191522"/>
    </source>
</evidence>
<reference evidence="6" key="1">
    <citation type="journal article" date="2017" name="Nat. Microbiol.">
        <title>Global analysis of biosynthetic gene clusters reveals vast potential of secondary metabolite production in Penicillium species.</title>
        <authorList>
            <person name="Nielsen J.C."/>
            <person name="Grijseels S."/>
            <person name="Prigent S."/>
            <person name="Ji B."/>
            <person name="Dainat J."/>
            <person name="Nielsen K.F."/>
            <person name="Frisvad J.C."/>
            <person name="Workman M."/>
            <person name="Nielsen J."/>
        </authorList>
    </citation>
    <scope>NUCLEOTIDE SEQUENCE [LARGE SCALE GENOMIC DNA]</scope>
    <source>
        <strain evidence="6">IBT 11843</strain>
    </source>
</reference>
<name>A0A1V6PJ04_PENDC</name>
<dbReference type="PANTHER" id="PTHR11895">
    <property type="entry name" value="TRANSAMIDASE"/>
    <property type="match status" value="1"/>
</dbReference>
<dbReference type="Pfam" id="PF01425">
    <property type="entry name" value="Amidase"/>
    <property type="match status" value="1"/>
</dbReference>
<dbReference type="Gene3D" id="1.20.58.1700">
    <property type="match status" value="1"/>
</dbReference>
<dbReference type="EMBL" id="MDYL01000004">
    <property type="protein sequence ID" value="OQD76496.1"/>
    <property type="molecule type" value="Genomic_DNA"/>
</dbReference>
<protein>
    <recommendedName>
        <fullName evidence="7">Amidase domain-containing protein</fullName>
    </recommendedName>
</protein>
<evidence type="ECO:0008006" key="7">
    <source>
        <dbReference type="Google" id="ProtNLM"/>
    </source>
</evidence>
<evidence type="ECO:0000256" key="2">
    <source>
        <dbReference type="SAM" id="MobiDB-lite"/>
    </source>
</evidence>
<sequence>MADLLLPNARPYGFKFSPATTALLIIDMQRDFLDPDGFGWMQCGDPAIFASVRKIVPIVQRVLERSRAMGLHIIHTREGHRPELTDLAAAKRLRQISAPTGHHSMAIGDQGPMGRLLVRGEYGHDIIDELAPLPGELVVDKPGKGSFWGTSLHRELLARGITHLLLAGVTTDTLRECNDRGYQCCLLADCTDGFDAQLVTSAMDTICSQDGLFGFVGHSSDFLAHLPNPKEPSTPPSTPPLHPSADTAEDSLPSIRELQQRYRNGLEDPVRIVNRVFDRIEKYQKIDPAVWITIQSREECIAAAIALATKYNYSYGQPAPRMLPPLFGIPFGVKDTIDVAGVPTTAACEPYTYTPSINATSVQYLLDAGAIYIGKLNLDQLATGLSGCRSPFGMPHSVYSAHHISGGSSSGSAVAVGAGLVSFALATDTAGSGRVPAAFNGIVGLKPTRGTISTHGLVPACPSLDCISIMTPSLDEARTIWLTIAHHDPHDPFAKIPAALPTWHVDFRGPQASGFRFAIPPTSILEAVCSKPYRDLFAQLVATLQQSCGGTLVEIDYTPFQEATDLLYDATLVHERIAAIGPDFLRQSLHALHPTTQAVFRPLLAPAADQAPIEPWMVFRDKMRQAECARQAREMFDPLGSNGIDFLFMPTAPFHPTIAEMEADPVALNSRLGTFTHSANVLDLCAVNVPAGWVASGKEAMVRLPFGVTFLGGMGYDGKILDLAGLFVEKTSGGSGQVEKGQAVS</sequence>
<dbReference type="InterPro" id="IPR000120">
    <property type="entry name" value="Amidase"/>
</dbReference>
<dbReference type="SUPFAM" id="SSF75304">
    <property type="entry name" value="Amidase signature (AS) enzymes"/>
    <property type="match status" value="1"/>
</dbReference>
<feature type="compositionally biased region" description="Pro residues" evidence="2">
    <location>
        <begin position="229"/>
        <end position="242"/>
    </location>
</feature>
<proteinExistence type="inferred from homology"/>
<feature type="domain" description="Amidase" evidence="4">
    <location>
        <begin position="274"/>
        <end position="721"/>
    </location>
</feature>
<dbReference type="InterPro" id="IPR023631">
    <property type="entry name" value="Amidase_dom"/>
</dbReference>
<dbReference type="PANTHER" id="PTHR11895:SF169">
    <property type="entry name" value="GLUTAMYL-TRNA(GLN) AMIDOTRANSFERASE"/>
    <property type="match status" value="1"/>
</dbReference>
<dbReference type="SUPFAM" id="SSF52499">
    <property type="entry name" value="Isochorismatase-like hydrolases"/>
    <property type="match status" value="1"/>
</dbReference>
<comment type="caution">
    <text evidence="5">The sequence shown here is derived from an EMBL/GenBank/DDBJ whole genome shotgun (WGS) entry which is preliminary data.</text>
</comment>
<dbReference type="AlphaFoldDB" id="A0A1V6PJ04"/>
<keyword evidence="6" id="KW-1185">Reference proteome</keyword>
<dbReference type="CDD" id="cd00431">
    <property type="entry name" value="cysteine_hydrolases"/>
    <property type="match status" value="1"/>
</dbReference>
<dbReference type="Proteomes" id="UP000191522">
    <property type="component" value="Unassembled WGS sequence"/>
</dbReference>
<dbReference type="STRING" id="69771.A0A1V6PJ04"/>
<dbReference type="OMA" id="VTTECCF"/>